<dbReference type="EMBL" id="MU277198">
    <property type="protein sequence ID" value="KAI0064666.1"/>
    <property type="molecule type" value="Genomic_DNA"/>
</dbReference>
<name>A0ACB8T907_9AGAM</name>
<dbReference type="Proteomes" id="UP000814140">
    <property type="component" value="Unassembled WGS sequence"/>
</dbReference>
<comment type="caution">
    <text evidence="1">The sequence shown here is derived from an EMBL/GenBank/DDBJ whole genome shotgun (WGS) entry which is preliminary data.</text>
</comment>
<sequence>MCPQTSRPSDSEVAHLRLVNSSVTSSVARPNGSVPIFRLPPEILASIFELHRDGYVDIAWIGITHVCRRWRDVALGIAQLWSRIDLDYGLDWFEEMIVRSKSAPVAIICRFTSPVSFAIDLIIAHLSQIQTLDLVVGSLTDSELRLLHHGLATCPAPCLQTLSLIDNYRPKLSHPPKPLEIAHQAPRLQSLVLDNVFQISWDQFTFREISRLHVVLPKHEYVGPFPLPSLETILDCLEKLPSLTLLVLGECFPRSHDPTHHLSRTIALPRLDWLDLTGTISGCTQMLEHLGLPPSANLCLNSRLTIKGSESRYHDIFPLLLAHLGGRSNMPLEDVTYKNDVGFKFRASLDLPGAFERRRVTVQFKLEVFWRVARANMTLELMNLACRALHDRRVRKVNFLGTSGVCCDTEDWLNIFGNVEGIEEFYAAYEAADTIWDALSMSVQRKGMADWQMFSTTEAEDRHFFLPDLSSLTLEHGTTDLNVYAPPMVMRARAAAGSPLKTLGIYECSVAPTWIEEVRDIVEEVRWDGRRGDLHS</sequence>
<evidence type="ECO:0000313" key="2">
    <source>
        <dbReference type="Proteomes" id="UP000814140"/>
    </source>
</evidence>
<gene>
    <name evidence="1" type="ORF">BV25DRAFT_276815</name>
</gene>
<proteinExistence type="predicted"/>
<organism evidence="1 2">
    <name type="scientific">Artomyces pyxidatus</name>
    <dbReference type="NCBI Taxonomy" id="48021"/>
    <lineage>
        <taxon>Eukaryota</taxon>
        <taxon>Fungi</taxon>
        <taxon>Dikarya</taxon>
        <taxon>Basidiomycota</taxon>
        <taxon>Agaricomycotina</taxon>
        <taxon>Agaricomycetes</taxon>
        <taxon>Russulales</taxon>
        <taxon>Auriscalpiaceae</taxon>
        <taxon>Artomyces</taxon>
    </lineage>
</organism>
<protein>
    <submittedName>
        <fullName evidence="1">Uncharacterized protein</fullName>
    </submittedName>
</protein>
<reference evidence="1" key="1">
    <citation type="submission" date="2021-03" db="EMBL/GenBank/DDBJ databases">
        <authorList>
            <consortium name="DOE Joint Genome Institute"/>
            <person name="Ahrendt S."/>
            <person name="Looney B.P."/>
            <person name="Miyauchi S."/>
            <person name="Morin E."/>
            <person name="Drula E."/>
            <person name="Courty P.E."/>
            <person name="Chicoki N."/>
            <person name="Fauchery L."/>
            <person name="Kohler A."/>
            <person name="Kuo A."/>
            <person name="Labutti K."/>
            <person name="Pangilinan J."/>
            <person name="Lipzen A."/>
            <person name="Riley R."/>
            <person name="Andreopoulos W."/>
            <person name="He G."/>
            <person name="Johnson J."/>
            <person name="Barry K.W."/>
            <person name="Grigoriev I.V."/>
            <person name="Nagy L."/>
            <person name="Hibbett D."/>
            <person name="Henrissat B."/>
            <person name="Matheny P.B."/>
            <person name="Labbe J."/>
            <person name="Martin F."/>
        </authorList>
    </citation>
    <scope>NUCLEOTIDE SEQUENCE</scope>
    <source>
        <strain evidence="1">HHB10654</strain>
    </source>
</reference>
<reference evidence="1" key="2">
    <citation type="journal article" date="2022" name="New Phytol.">
        <title>Evolutionary transition to the ectomycorrhizal habit in the genomes of a hyperdiverse lineage of mushroom-forming fungi.</title>
        <authorList>
            <person name="Looney B."/>
            <person name="Miyauchi S."/>
            <person name="Morin E."/>
            <person name="Drula E."/>
            <person name="Courty P.E."/>
            <person name="Kohler A."/>
            <person name="Kuo A."/>
            <person name="LaButti K."/>
            <person name="Pangilinan J."/>
            <person name="Lipzen A."/>
            <person name="Riley R."/>
            <person name="Andreopoulos W."/>
            <person name="He G."/>
            <person name="Johnson J."/>
            <person name="Nolan M."/>
            <person name="Tritt A."/>
            <person name="Barry K.W."/>
            <person name="Grigoriev I.V."/>
            <person name="Nagy L.G."/>
            <person name="Hibbett D."/>
            <person name="Henrissat B."/>
            <person name="Matheny P.B."/>
            <person name="Labbe J."/>
            <person name="Martin F.M."/>
        </authorList>
    </citation>
    <scope>NUCLEOTIDE SEQUENCE</scope>
    <source>
        <strain evidence="1">HHB10654</strain>
    </source>
</reference>
<accession>A0ACB8T907</accession>
<evidence type="ECO:0000313" key="1">
    <source>
        <dbReference type="EMBL" id="KAI0064666.1"/>
    </source>
</evidence>
<keyword evidence="2" id="KW-1185">Reference proteome</keyword>